<dbReference type="OrthoDB" id="4952198at2"/>
<accession>A0A1H1VRS5</accession>
<dbReference type="AlphaFoldDB" id="A0A1H1VRS5"/>
<name>A0A1H1VRS5_9MICC</name>
<dbReference type="RefSeq" id="WP_091718245.1">
    <property type="nucleotide sequence ID" value="NZ_CAUQLD010000024.1"/>
</dbReference>
<organism evidence="1 2">
    <name type="scientific">Pseudarthrobacter equi</name>
    <dbReference type="NCBI Taxonomy" id="728066"/>
    <lineage>
        <taxon>Bacteria</taxon>
        <taxon>Bacillati</taxon>
        <taxon>Actinomycetota</taxon>
        <taxon>Actinomycetes</taxon>
        <taxon>Micrococcales</taxon>
        <taxon>Micrococcaceae</taxon>
        <taxon>Pseudarthrobacter</taxon>
    </lineage>
</organism>
<keyword evidence="2" id="KW-1185">Reference proteome</keyword>
<evidence type="ECO:0000313" key="1">
    <source>
        <dbReference type="EMBL" id="SDS87614.1"/>
    </source>
</evidence>
<dbReference type="Proteomes" id="UP000198751">
    <property type="component" value="Chromosome I"/>
</dbReference>
<proteinExistence type="predicted"/>
<gene>
    <name evidence="1" type="ORF">SAMN04489743_1092</name>
</gene>
<protein>
    <submittedName>
        <fullName evidence="1">Uncharacterized protein</fullName>
    </submittedName>
</protein>
<reference evidence="2" key="1">
    <citation type="submission" date="2016-10" db="EMBL/GenBank/DDBJ databases">
        <authorList>
            <person name="Varghese N."/>
            <person name="Submissions S."/>
        </authorList>
    </citation>
    <scope>NUCLEOTIDE SEQUENCE [LARGE SCALE GENOMIC DNA]</scope>
    <source>
        <strain evidence="2">IMMIB L-1606</strain>
    </source>
</reference>
<dbReference type="EMBL" id="LT629779">
    <property type="protein sequence ID" value="SDS87614.1"/>
    <property type="molecule type" value="Genomic_DNA"/>
</dbReference>
<evidence type="ECO:0000313" key="2">
    <source>
        <dbReference type="Proteomes" id="UP000198751"/>
    </source>
</evidence>
<sequence length="60" mass="6715">MENTVQEFHVTYFDADSGRTRSESFDTMVDAQRFADRQCSGEDGWAVIDAVSVEPVRIAA</sequence>